<dbReference type="PANTHER" id="PTHR35145">
    <property type="entry name" value="CYTOPLASMIC PROTEIN-RELATED"/>
    <property type="match status" value="1"/>
</dbReference>
<name>A0AAX3FVR2_9PSED</name>
<dbReference type="Proteomes" id="UP000277437">
    <property type="component" value="Chromosome"/>
</dbReference>
<dbReference type="Gene3D" id="3.90.1150.30">
    <property type="match status" value="1"/>
</dbReference>
<dbReference type="InterPro" id="IPR007351">
    <property type="entry name" value="YjbR"/>
</dbReference>
<evidence type="ECO:0000313" key="3">
    <source>
        <dbReference type="Proteomes" id="UP000277437"/>
    </source>
</evidence>
<feature type="compositionally biased region" description="Basic and acidic residues" evidence="1">
    <location>
        <begin position="1"/>
        <end position="11"/>
    </location>
</feature>
<dbReference type="InterPro" id="IPR038056">
    <property type="entry name" value="YjbR-like_sf"/>
</dbReference>
<dbReference type="InterPro" id="IPR058532">
    <property type="entry name" value="YjbR/MT2646/Rv2570-like"/>
</dbReference>
<dbReference type="Pfam" id="PF04237">
    <property type="entry name" value="YjbR"/>
    <property type="match status" value="1"/>
</dbReference>
<evidence type="ECO:0000256" key="1">
    <source>
        <dbReference type="SAM" id="MobiDB-lite"/>
    </source>
</evidence>
<protein>
    <submittedName>
        <fullName evidence="2">Uncharacterized protein conserved in bacteria</fullName>
    </submittedName>
</protein>
<proteinExistence type="predicted"/>
<dbReference type="AlphaFoldDB" id="A0AAX3FVR2"/>
<dbReference type="SUPFAM" id="SSF142906">
    <property type="entry name" value="YjbR-like"/>
    <property type="match status" value="1"/>
</dbReference>
<sequence length="137" mass="15348">MNVRDSGDQRSGRRSLSQRQLQPLAREVAASLPGVSHGRPFVEKLDVYKVGDKVFMIVTDDPDEKIITLKADPDHASALRDHFQTVTFGRYLDKGHWISVGAGRGITSQLITKLVKTSYQLVIETMSVRDRPKKDTV</sequence>
<organism evidence="2 3">
    <name type="scientific">Pseudomonas chlororaphis</name>
    <dbReference type="NCBI Taxonomy" id="587753"/>
    <lineage>
        <taxon>Bacteria</taxon>
        <taxon>Pseudomonadati</taxon>
        <taxon>Pseudomonadota</taxon>
        <taxon>Gammaproteobacteria</taxon>
        <taxon>Pseudomonadales</taxon>
        <taxon>Pseudomonadaceae</taxon>
        <taxon>Pseudomonas</taxon>
    </lineage>
</organism>
<dbReference type="RefSeq" id="WP_124325448.1">
    <property type="nucleotide sequence ID" value="NZ_CP118137.1"/>
</dbReference>
<dbReference type="PANTHER" id="PTHR35145:SF1">
    <property type="entry name" value="CYTOPLASMIC PROTEIN"/>
    <property type="match status" value="1"/>
</dbReference>
<reference evidence="2 3" key="1">
    <citation type="submission" date="2018-12" db="EMBL/GenBank/DDBJ databases">
        <authorList>
            <consortium name="Pathogen Informatics"/>
        </authorList>
    </citation>
    <scope>NUCLEOTIDE SEQUENCE [LARGE SCALE GENOMIC DNA]</scope>
    <source>
        <strain evidence="2 3">NCTC7357</strain>
    </source>
</reference>
<dbReference type="EMBL" id="LR134334">
    <property type="protein sequence ID" value="VEF74276.1"/>
    <property type="molecule type" value="Genomic_DNA"/>
</dbReference>
<evidence type="ECO:0000313" key="2">
    <source>
        <dbReference type="EMBL" id="VEF74276.1"/>
    </source>
</evidence>
<feature type="region of interest" description="Disordered" evidence="1">
    <location>
        <begin position="1"/>
        <end position="20"/>
    </location>
</feature>
<accession>A0AAX3FVR2</accession>
<gene>
    <name evidence="2" type="primary">yjbR</name>
    <name evidence="2" type="ORF">NCTC7357_02567</name>
</gene>